<accession>A0AAV7RZJ7</accession>
<feature type="region of interest" description="Disordered" evidence="1">
    <location>
        <begin position="31"/>
        <end position="103"/>
    </location>
</feature>
<evidence type="ECO:0000256" key="1">
    <source>
        <dbReference type="SAM" id="MobiDB-lite"/>
    </source>
</evidence>
<keyword evidence="3" id="KW-1185">Reference proteome</keyword>
<sequence>MWPYYPEAKDTERVLECDTCDPLAWISLAHRASPGSGWDSEEGLDDLSDARTESDNPEFPGDSRSERGVTRAPETQENELSRDNDVPPSTQTTQELVTCDGIT</sequence>
<name>A0AAV7RZJ7_PLEWA</name>
<protein>
    <submittedName>
        <fullName evidence="2">Uncharacterized protein</fullName>
    </submittedName>
</protein>
<reference evidence="2" key="1">
    <citation type="journal article" date="2022" name="bioRxiv">
        <title>Sequencing and chromosome-scale assembly of the giantPleurodeles waltlgenome.</title>
        <authorList>
            <person name="Brown T."/>
            <person name="Elewa A."/>
            <person name="Iarovenko S."/>
            <person name="Subramanian E."/>
            <person name="Araus A.J."/>
            <person name="Petzold A."/>
            <person name="Susuki M."/>
            <person name="Suzuki K.-i.T."/>
            <person name="Hayashi T."/>
            <person name="Toyoda A."/>
            <person name="Oliveira C."/>
            <person name="Osipova E."/>
            <person name="Leigh N.D."/>
            <person name="Simon A."/>
            <person name="Yun M.H."/>
        </authorList>
    </citation>
    <scope>NUCLEOTIDE SEQUENCE</scope>
    <source>
        <strain evidence="2">20211129_DDA</strain>
        <tissue evidence="2">Liver</tissue>
    </source>
</reference>
<organism evidence="2 3">
    <name type="scientific">Pleurodeles waltl</name>
    <name type="common">Iberian ribbed newt</name>
    <dbReference type="NCBI Taxonomy" id="8319"/>
    <lineage>
        <taxon>Eukaryota</taxon>
        <taxon>Metazoa</taxon>
        <taxon>Chordata</taxon>
        <taxon>Craniata</taxon>
        <taxon>Vertebrata</taxon>
        <taxon>Euteleostomi</taxon>
        <taxon>Amphibia</taxon>
        <taxon>Batrachia</taxon>
        <taxon>Caudata</taxon>
        <taxon>Salamandroidea</taxon>
        <taxon>Salamandridae</taxon>
        <taxon>Pleurodelinae</taxon>
        <taxon>Pleurodeles</taxon>
    </lineage>
</organism>
<gene>
    <name evidence="2" type="ORF">NDU88_009382</name>
</gene>
<dbReference type="Proteomes" id="UP001066276">
    <property type="component" value="Chromosome 5"/>
</dbReference>
<evidence type="ECO:0000313" key="3">
    <source>
        <dbReference type="Proteomes" id="UP001066276"/>
    </source>
</evidence>
<proteinExistence type="predicted"/>
<feature type="compositionally biased region" description="Polar residues" evidence="1">
    <location>
        <begin position="87"/>
        <end position="96"/>
    </location>
</feature>
<comment type="caution">
    <text evidence="2">The sequence shown here is derived from an EMBL/GenBank/DDBJ whole genome shotgun (WGS) entry which is preliminary data.</text>
</comment>
<dbReference type="AlphaFoldDB" id="A0AAV7RZJ7"/>
<evidence type="ECO:0000313" key="2">
    <source>
        <dbReference type="EMBL" id="KAJ1156664.1"/>
    </source>
</evidence>
<dbReference type="EMBL" id="JANPWB010000009">
    <property type="protein sequence ID" value="KAJ1156664.1"/>
    <property type="molecule type" value="Genomic_DNA"/>
</dbReference>